<accession>A0A520KWQ8</accession>
<gene>
    <name evidence="1" type="ORF">EF807_05145</name>
</gene>
<sequence length="72" mass="8853">MKVELFDFFPKTKEEIFKKDNYRCVVCRRGRQDGIEICADHIKPKDNFKSFFNHGTPDWDWIEDRIKYYSKE</sequence>
<reference evidence="1 2" key="1">
    <citation type="journal article" date="2019" name="Nat. Microbiol.">
        <title>Wide diversity of methane and short-chain alkane metabolisms in uncultured archaea.</title>
        <authorList>
            <person name="Borrel G."/>
            <person name="Adam P.S."/>
            <person name="McKay L.J."/>
            <person name="Chen L.X."/>
            <person name="Sierra-Garcia I.N."/>
            <person name="Sieber C.M."/>
            <person name="Letourneur Q."/>
            <person name="Ghozlane A."/>
            <person name="Andersen G.L."/>
            <person name="Li W.J."/>
            <person name="Hallam S.J."/>
            <person name="Muyzer G."/>
            <person name="de Oliveira V.M."/>
            <person name="Inskeep W.P."/>
            <person name="Banfield J.F."/>
            <person name="Gribaldo S."/>
        </authorList>
    </citation>
    <scope>NUCLEOTIDE SEQUENCE [LARGE SCALE GENOMIC DNA]</scope>
    <source>
        <strain evidence="1">NM1b</strain>
    </source>
</reference>
<evidence type="ECO:0008006" key="3">
    <source>
        <dbReference type="Google" id="ProtNLM"/>
    </source>
</evidence>
<dbReference type="AlphaFoldDB" id="A0A520KWQ8"/>
<name>A0A520KWQ8_9EURY</name>
<evidence type="ECO:0000313" key="2">
    <source>
        <dbReference type="Proteomes" id="UP000320766"/>
    </source>
</evidence>
<evidence type="ECO:0000313" key="1">
    <source>
        <dbReference type="EMBL" id="RZN68949.1"/>
    </source>
</evidence>
<organism evidence="1 2">
    <name type="scientific">Candidatus Methanolliviera hydrocarbonicum</name>
    <dbReference type="NCBI Taxonomy" id="2491085"/>
    <lineage>
        <taxon>Archaea</taxon>
        <taxon>Methanobacteriati</taxon>
        <taxon>Methanobacteriota</taxon>
        <taxon>Candidatus Methanoliparia</taxon>
        <taxon>Candidatus Methanoliparales</taxon>
        <taxon>Candidatus Methanollivieraceae</taxon>
        <taxon>Candidatus Methanolliviera</taxon>
    </lineage>
</organism>
<comment type="caution">
    <text evidence="1">The sequence shown here is derived from an EMBL/GenBank/DDBJ whole genome shotgun (WGS) entry which is preliminary data.</text>
</comment>
<dbReference type="EMBL" id="RXIL01000091">
    <property type="protein sequence ID" value="RZN68949.1"/>
    <property type="molecule type" value="Genomic_DNA"/>
</dbReference>
<proteinExistence type="predicted"/>
<protein>
    <recommendedName>
        <fullName evidence="3">HNH endonuclease</fullName>
    </recommendedName>
</protein>
<dbReference type="Proteomes" id="UP000320766">
    <property type="component" value="Unassembled WGS sequence"/>
</dbReference>